<protein>
    <submittedName>
        <fullName evidence="1">Thioredoxin family protein</fullName>
    </submittedName>
</protein>
<reference evidence="1" key="1">
    <citation type="submission" date="2022-11" db="EMBL/GenBank/DDBJ databases">
        <title>WGS of Natronobacillus azotifigens 24KS-1, an anaerobic diazotrophic haloalkaliphile from soda-rich habitats.</title>
        <authorList>
            <person name="Sorokin D.Y."/>
            <person name="Merkel A.Y."/>
        </authorList>
    </citation>
    <scope>NUCLEOTIDE SEQUENCE</scope>
    <source>
        <strain evidence="1">24KS-1</strain>
    </source>
</reference>
<sequence>MFHEILPSELVQQNADLLVYFGRDNCSSCMLLNARIEEVLKSQEQEVYYVELNSLSQSEENYLSQYNIEYTPYFVELRNGEIINEFDNSAYANGEQTLENIEKFLFVHSKNRGSSDGLIEIDFSLSIEEIENLNVNSYYLEEPKSEKHPSIDIYQHHSGDCYEELVHVSDIDSMYLNKHKDELEITDDGWVTTKTCFE</sequence>
<dbReference type="Pfam" id="PF20207">
    <property type="entry name" value="DUF6568"/>
    <property type="match status" value="1"/>
</dbReference>
<dbReference type="InterPro" id="IPR036249">
    <property type="entry name" value="Thioredoxin-like_sf"/>
</dbReference>
<comment type="caution">
    <text evidence="1">The sequence shown here is derived from an EMBL/GenBank/DDBJ whole genome shotgun (WGS) entry which is preliminary data.</text>
</comment>
<dbReference type="InterPro" id="IPR046698">
    <property type="entry name" value="PedC-like"/>
</dbReference>
<evidence type="ECO:0000313" key="1">
    <source>
        <dbReference type="EMBL" id="MCZ0704177.1"/>
    </source>
</evidence>
<evidence type="ECO:0000313" key="2">
    <source>
        <dbReference type="Proteomes" id="UP001084197"/>
    </source>
</evidence>
<dbReference type="Proteomes" id="UP001084197">
    <property type="component" value="Unassembled WGS sequence"/>
</dbReference>
<dbReference type="RefSeq" id="WP_268780944.1">
    <property type="nucleotide sequence ID" value="NZ_JAPRAT010000029.1"/>
</dbReference>
<dbReference type="Gene3D" id="3.40.30.10">
    <property type="entry name" value="Glutaredoxin"/>
    <property type="match status" value="1"/>
</dbReference>
<proteinExistence type="predicted"/>
<dbReference type="CDD" id="cd02947">
    <property type="entry name" value="TRX_family"/>
    <property type="match status" value="1"/>
</dbReference>
<accession>A0A9J6RG90</accession>
<dbReference type="AlphaFoldDB" id="A0A9J6RG90"/>
<keyword evidence="2" id="KW-1185">Reference proteome</keyword>
<dbReference type="SUPFAM" id="SSF52833">
    <property type="entry name" value="Thioredoxin-like"/>
    <property type="match status" value="1"/>
</dbReference>
<organism evidence="1 2">
    <name type="scientific">Natronobacillus azotifigens</name>
    <dbReference type="NCBI Taxonomy" id="472978"/>
    <lineage>
        <taxon>Bacteria</taxon>
        <taxon>Bacillati</taxon>
        <taxon>Bacillota</taxon>
        <taxon>Bacilli</taxon>
        <taxon>Bacillales</taxon>
        <taxon>Bacillaceae</taxon>
        <taxon>Natronobacillus</taxon>
    </lineage>
</organism>
<dbReference type="EMBL" id="JAPRAT010000029">
    <property type="protein sequence ID" value="MCZ0704177.1"/>
    <property type="molecule type" value="Genomic_DNA"/>
</dbReference>
<gene>
    <name evidence="1" type="ORF">OWO01_13265</name>
</gene>
<name>A0A9J6RG90_9BACI</name>